<proteinExistence type="predicted"/>
<keyword evidence="3" id="KW-1185">Reference proteome</keyword>
<evidence type="ECO:0000313" key="2">
    <source>
        <dbReference type="EMBL" id="CAE7245742.1"/>
    </source>
</evidence>
<sequence length="494" mass="52268">MAVVAMDLPGHLHYVALEEMLLLRTLENLLGSDSSPAAFLTMCTRNELICVAQKMLRGQQREQFLVYANQLAQAITANTVVTLPEPVSEHSAGHSRAERLARDFLQEGQAPLWSAVREVARDLGYAADTRIISMGYIFRLGLYNKGGLVGLTSETKKHPCNATETTLPSLHIGLSHHIDGQLWVESPSGSVYMEHFKEGFLRGTVYPTSAVANLFHGQQCYHATMPWSGGDRVVLLAYVARQHASAMAQYRDELEALGFVTPREPCPIMASAAPSSADPEAAAADSVPAAELARTRVNYWTDRRALAANQDLRDSGTGTSSVTAFSAAAPLPAAIGGSAAIGAISLVSIDTAVDGAVLERQTLVWVRDGALDPEAARTNAVHQAAGVNGVAMAGSTEAEPGISEANAVMEMSDENNGGNTMTPGRGQFLTRASSSTECPFIIEVSSEEDGDEDDLELIPASGGATATETGSIFGPSSVSDRANNGSFSGLNTMD</sequence>
<dbReference type="OrthoDB" id="451002at2759"/>
<evidence type="ECO:0000256" key="1">
    <source>
        <dbReference type="SAM" id="MobiDB-lite"/>
    </source>
</evidence>
<feature type="region of interest" description="Disordered" evidence="1">
    <location>
        <begin position="446"/>
        <end position="494"/>
    </location>
</feature>
<dbReference type="EMBL" id="CAJNJA010009333">
    <property type="protein sequence ID" value="CAE7245742.1"/>
    <property type="molecule type" value="Genomic_DNA"/>
</dbReference>
<feature type="compositionally biased region" description="Acidic residues" evidence="1">
    <location>
        <begin position="446"/>
        <end position="456"/>
    </location>
</feature>
<dbReference type="AlphaFoldDB" id="A0A812LFE7"/>
<evidence type="ECO:0000313" key="3">
    <source>
        <dbReference type="Proteomes" id="UP000601435"/>
    </source>
</evidence>
<gene>
    <name evidence="2" type="ORF">SNEC2469_LOCUS4764</name>
</gene>
<feature type="compositionally biased region" description="Polar residues" evidence="1">
    <location>
        <begin position="464"/>
        <end position="494"/>
    </location>
</feature>
<organism evidence="2 3">
    <name type="scientific">Symbiodinium necroappetens</name>
    <dbReference type="NCBI Taxonomy" id="1628268"/>
    <lineage>
        <taxon>Eukaryota</taxon>
        <taxon>Sar</taxon>
        <taxon>Alveolata</taxon>
        <taxon>Dinophyceae</taxon>
        <taxon>Suessiales</taxon>
        <taxon>Symbiodiniaceae</taxon>
        <taxon>Symbiodinium</taxon>
    </lineage>
</organism>
<reference evidence="2" key="1">
    <citation type="submission" date="2021-02" db="EMBL/GenBank/DDBJ databases">
        <authorList>
            <person name="Dougan E. K."/>
            <person name="Rhodes N."/>
            <person name="Thang M."/>
            <person name="Chan C."/>
        </authorList>
    </citation>
    <scope>NUCLEOTIDE SEQUENCE</scope>
</reference>
<dbReference type="Proteomes" id="UP000601435">
    <property type="component" value="Unassembled WGS sequence"/>
</dbReference>
<comment type="caution">
    <text evidence="2">The sequence shown here is derived from an EMBL/GenBank/DDBJ whole genome shotgun (WGS) entry which is preliminary data.</text>
</comment>
<name>A0A812LFE7_9DINO</name>
<protein>
    <submittedName>
        <fullName evidence="2">Uncharacterized protein</fullName>
    </submittedName>
</protein>
<accession>A0A812LFE7</accession>